<dbReference type="RefSeq" id="WP_353980529.1">
    <property type="nucleotide sequence ID" value="NZ_CP159578.1"/>
</dbReference>
<protein>
    <submittedName>
        <fullName evidence="2">DUF1127 domain-containing protein</fullName>
    </submittedName>
</protein>
<feature type="domain" description="YjiS-like" evidence="1">
    <location>
        <begin position="39"/>
        <end position="67"/>
    </location>
</feature>
<evidence type="ECO:0000313" key="2">
    <source>
        <dbReference type="EMBL" id="XCJ79616.1"/>
    </source>
</evidence>
<organism evidence="2">
    <name type="scientific">Salinicola endophyticus</name>
    <dbReference type="NCBI Taxonomy" id="1949083"/>
    <lineage>
        <taxon>Bacteria</taxon>
        <taxon>Pseudomonadati</taxon>
        <taxon>Pseudomonadota</taxon>
        <taxon>Gammaproteobacteria</taxon>
        <taxon>Oceanospirillales</taxon>
        <taxon>Halomonadaceae</taxon>
        <taxon>Salinicola</taxon>
    </lineage>
</organism>
<dbReference type="InterPro" id="IPR009506">
    <property type="entry name" value="YjiS-like"/>
</dbReference>
<proteinExistence type="predicted"/>
<sequence length="76" mass="9363">MRFMPLHLFVTTLNTVDGILWGDTRQRRRSLRYDSPSVWQRRRTRRQLAELDTHQLQDIGLLPSQVYRETHRPFWR</sequence>
<dbReference type="AlphaFoldDB" id="A0AB74U6Z1"/>
<evidence type="ECO:0000259" key="1">
    <source>
        <dbReference type="Pfam" id="PF06568"/>
    </source>
</evidence>
<dbReference type="EMBL" id="CP159578">
    <property type="protein sequence ID" value="XCJ79616.1"/>
    <property type="molecule type" value="Genomic_DNA"/>
</dbReference>
<gene>
    <name evidence="2" type="ORF">ABV408_00130</name>
</gene>
<dbReference type="Pfam" id="PF06568">
    <property type="entry name" value="YjiS-like"/>
    <property type="match status" value="1"/>
</dbReference>
<name>A0AB74U6Z1_9GAMM</name>
<accession>A0AB74U6Z1</accession>
<reference evidence="2" key="1">
    <citation type="submission" date="2024-06" db="EMBL/GenBank/DDBJ databases">
        <title>Complete genome of Salinicola endophyticus HNIBRBA4755.</title>
        <authorList>
            <person name="Shin S.Y."/>
            <person name="Kang H."/>
            <person name="Song J."/>
        </authorList>
    </citation>
    <scope>NUCLEOTIDE SEQUENCE</scope>
    <source>
        <strain evidence="2">HNIBRBA4755</strain>
    </source>
</reference>